<protein>
    <submittedName>
        <fullName evidence="1">Uncharacterized protein</fullName>
    </submittedName>
</protein>
<comment type="caution">
    <text evidence="1">The sequence shown here is derived from an EMBL/GenBank/DDBJ whole genome shotgun (WGS) entry which is preliminary data.</text>
</comment>
<reference evidence="1" key="2">
    <citation type="submission" date="2022-01" db="EMBL/GenBank/DDBJ databases">
        <authorList>
            <person name="Yamashiro T."/>
            <person name="Shiraishi A."/>
            <person name="Satake H."/>
            <person name="Nakayama K."/>
        </authorList>
    </citation>
    <scope>NUCLEOTIDE SEQUENCE</scope>
</reference>
<proteinExistence type="predicted"/>
<keyword evidence="2" id="KW-1185">Reference proteome</keyword>
<organism evidence="1 2">
    <name type="scientific">Tanacetum coccineum</name>
    <dbReference type="NCBI Taxonomy" id="301880"/>
    <lineage>
        <taxon>Eukaryota</taxon>
        <taxon>Viridiplantae</taxon>
        <taxon>Streptophyta</taxon>
        <taxon>Embryophyta</taxon>
        <taxon>Tracheophyta</taxon>
        <taxon>Spermatophyta</taxon>
        <taxon>Magnoliopsida</taxon>
        <taxon>eudicotyledons</taxon>
        <taxon>Gunneridae</taxon>
        <taxon>Pentapetalae</taxon>
        <taxon>asterids</taxon>
        <taxon>campanulids</taxon>
        <taxon>Asterales</taxon>
        <taxon>Asteraceae</taxon>
        <taxon>Asteroideae</taxon>
        <taxon>Anthemideae</taxon>
        <taxon>Anthemidinae</taxon>
        <taxon>Tanacetum</taxon>
    </lineage>
</organism>
<name>A0ABQ5B1I6_9ASTR</name>
<evidence type="ECO:0000313" key="1">
    <source>
        <dbReference type="EMBL" id="GJT08348.1"/>
    </source>
</evidence>
<sequence length="161" mass="18158">MLRSLSLQSPQPEHIWMKGTLASLQHLANDFSFGDPFLEWTKNRLEAIREENISDIRLNQWHPSTSSAWTLLSPSGCHLGVIDLVCLGPHSPKVSLALPTTHNHNSSQQQQQQLFHYHLNVNKVHQSRFSLSAWVNSSHTFADLCVDENLALESALENSRG</sequence>
<evidence type="ECO:0000313" key="2">
    <source>
        <dbReference type="Proteomes" id="UP001151760"/>
    </source>
</evidence>
<reference evidence="1" key="1">
    <citation type="journal article" date="2022" name="Int. J. Mol. Sci.">
        <title>Draft Genome of Tanacetum Coccineum: Genomic Comparison of Closely Related Tanacetum-Family Plants.</title>
        <authorList>
            <person name="Yamashiro T."/>
            <person name="Shiraishi A."/>
            <person name="Nakayama K."/>
            <person name="Satake H."/>
        </authorList>
    </citation>
    <scope>NUCLEOTIDE SEQUENCE</scope>
</reference>
<gene>
    <name evidence="1" type="ORF">Tco_0842810</name>
</gene>
<dbReference type="Proteomes" id="UP001151760">
    <property type="component" value="Unassembled WGS sequence"/>
</dbReference>
<accession>A0ABQ5B1I6</accession>
<dbReference type="EMBL" id="BQNB010012823">
    <property type="protein sequence ID" value="GJT08348.1"/>
    <property type="molecule type" value="Genomic_DNA"/>
</dbReference>